<gene>
    <name evidence="7" type="ORF">RM780_09490</name>
</gene>
<evidence type="ECO:0000256" key="5">
    <source>
        <dbReference type="SAM" id="Phobius"/>
    </source>
</evidence>
<comment type="caution">
    <text evidence="7">The sequence shown here is derived from an EMBL/GenBank/DDBJ whole genome shotgun (WGS) entry which is preliminary data.</text>
</comment>
<feature type="transmembrane region" description="Helical" evidence="5">
    <location>
        <begin position="206"/>
        <end position="224"/>
    </location>
</feature>
<evidence type="ECO:0000256" key="2">
    <source>
        <dbReference type="ARBA" id="ARBA00022840"/>
    </source>
</evidence>
<keyword evidence="8" id="KW-1185">Reference proteome</keyword>
<reference evidence="8" key="1">
    <citation type="submission" date="2023-07" db="EMBL/GenBank/DDBJ databases">
        <title>30 novel species of actinomycetes from the DSMZ collection.</title>
        <authorList>
            <person name="Nouioui I."/>
        </authorList>
    </citation>
    <scope>NUCLEOTIDE SEQUENCE [LARGE SCALE GENOMIC DNA]</scope>
    <source>
        <strain evidence="8">DSM 44917</strain>
    </source>
</reference>
<evidence type="ECO:0000259" key="6">
    <source>
        <dbReference type="PROSITE" id="PS50901"/>
    </source>
</evidence>
<accession>A0ABU2L6L1</accession>
<dbReference type="Proteomes" id="UP001183388">
    <property type="component" value="Unassembled WGS sequence"/>
</dbReference>
<dbReference type="PANTHER" id="PTHR22683">
    <property type="entry name" value="SPORULATION PROTEIN RELATED"/>
    <property type="match status" value="1"/>
</dbReference>
<sequence>MNHGQGDDQERELFARLEADLNNSPPRPEPADPIGDVIGIGSAPSARPDREDGSADRDPTGSADSHPTESGGESADRLADPDAVVLVDQPTPKGSAPGYWDAARRARRRAIIPGWVRSGEELRAAVGWAAGYAGHVAAFHAVRTPLYAVRLAARSPQGAVKAVSTTGRWLADAEGAPLRRWAVAEANAAEYFRLARMRDRRVKLRAVLFGLGSLIGLTVALALYVLAPTWVTVAAGAAAVFALGWLGAPADAPVIHRAVERPKADKLTSDMVLRALGALGITGINQAQSKGGPGLAFTAPITRDGPGWRAEGDLPHGVTVTDVIDRRERLASALRRPLGCVWPEAVPEEHTGHLVLWVGDQDMSKATAPAWPLARTGAVNLFRPVPWGTDQRGRWVNLTLMYLAGIIGAIPRMGKTFLLRLLLLIAALDPRAELHTYDLKGTGDLDPVGDRVSHRHRAGDEEEDIEYILAGLREVRAEMRRRTKVIRSLPRDICPESKVTSELADRKDLGLHPIVIGVDECQVLFEHAKHGAEFEEICTDLVKRGPATGIVLLLATQRPDAKSLPTGISANAGARWCLKVMSQVENDMVLGTSSYKRGIRATMFAWGDKGICYFVGEGADARIVRGVFADAVAADTIALRARATRLLAGTLTGHAAGEEMETTAGPGYDLLADILAVMPEPKAWNETVAGRLASLRPEVYSGWGPEQLTAALKPFGIATGQVWGRTEGGKGANRRGIERAHITAAITKRDEGRGAA</sequence>
<dbReference type="InterPro" id="IPR027417">
    <property type="entry name" value="P-loop_NTPase"/>
</dbReference>
<evidence type="ECO:0000256" key="1">
    <source>
        <dbReference type="ARBA" id="ARBA00022741"/>
    </source>
</evidence>
<organism evidence="7 8">
    <name type="scientific">Streptomyces boetiae</name>
    <dbReference type="NCBI Taxonomy" id="3075541"/>
    <lineage>
        <taxon>Bacteria</taxon>
        <taxon>Bacillati</taxon>
        <taxon>Actinomycetota</taxon>
        <taxon>Actinomycetes</taxon>
        <taxon>Kitasatosporales</taxon>
        <taxon>Streptomycetaceae</taxon>
        <taxon>Streptomyces</taxon>
    </lineage>
</organism>
<evidence type="ECO:0000313" key="7">
    <source>
        <dbReference type="EMBL" id="MDT0307194.1"/>
    </source>
</evidence>
<dbReference type="PROSITE" id="PS50901">
    <property type="entry name" value="FTSK"/>
    <property type="match status" value="1"/>
</dbReference>
<dbReference type="RefSeq" id="WP_311630136.1">
    <property type="nucleotide sequence ID" value="NZ_JAVREN010000010.1"/>
</dbReference>
<evidence type="ECO:0000313" key="8">
    <source>
        <dbReference type="Proteomes" id="UP001183388"/>
    </source>
</evidence>
<keyword evidence="7" id="KW-0131">Cell cycle</keyword>
<name>A0ABU2L6L1_9ACTN</name>
<protein>
    <submittedName>
        <fullName evidence="7">Cell division protein FtsK</fullName>
    </submittedName>
</protein>
<dbReference type="EMBL" id="JAVREN010000010">
    <property type="protein sequence ID" value="MDT0307194.1"/>
    <property type="molecule type" value="Genomic_DNA"/>
</dbReference>
<keyword evidence="2 3" id="KW-0067">ATP-binding</keyword>
<dbReference type="InterPro" id="IPR050206">
    <property type="entry name" value="FtsK/SpoIIIE/SftA"/>
</dbReference>
<feature type="compositionally biased region" description="Basic and acidic residues" evidence="4">
    <location>
        <begin position="1"/>
        <end position="19"/>
    </location>
</feature>
<dbReference type="GO" id="GO:0051301">
    <property type="term" value="P:cell division"/>
    <property type="evidence" value="ECO:0007669"/>
    <property type="project" value="UniProtKB-KW"/>
</dbReference>
<feature type="transmembrane region" description="Helical" evidence="5">
    <location>
        <begin position="230"/>
        <end position="248"/>
    </location>
</feature>
<feature type="region of interest" description="Disordered" evidence="4">
    <location>
        <begin position="1"/>
        <end position="78"/>
    </location>
</feature>
<dbReference type="SUPFAM" id="SSF52540">
    <property type="entry name" value="P-loop containing nucleoside triphosphate hydrolases"/>
    <property type="match status" value="1"/>
</dbReference>
<keyword evidence="1 3" id="KW-0547">Nucleotide-binding</keyword>
<proteinExistence type="predicted"/>
<keyword evidence="5" id="KW-0472">Membrane</keyword>
<feature type="transmembrane region" description="Helical" evidence="5">
    <location>
        <begin position="395"/>
        <end position="414"/>
    </location>
</feature>
<evidence type="ECO:0000256" key="3">
    <source>
        <dbReference type="PROSITE-ProRule" id="PRU00289"/>
    </source>
</evidence>
<evidence type="ECO:0000256" key="4">
    <source>
        <dbReference type="SAM" id="MobiDB-lite"/>
    </source>
</evidence>
<keyword evidence="5" id="KW-1133">Transmembrane helix</keyword>
<dbReference type="PANTHER" id="PTHR22683:SF41">
    <property type="entry name" value="DNA TRANSLOCASE FTSK"/>
    <property type="match status" value="1"/>
</dbReference>
<feature type="compositionally biased region" description="Basic and acidic residues" evidence="4">
    <location>
        <begin position="47"/>
        <end position="59"/>
    </location>
</feature>
<feature type="domain" description="FtsK" evidence="6">
    <location>
        <begin position="382"/>
        <end position="587"/>
    </location>
</feature>
<keyword evidence="7" id="KW-0132">Cell division</keyword>
<dbReference type="InterPro" id="IPR002543">
    <property type="entry name" value="FtsK_dom"/>
</dbReference>
<feature type="binding site" evidence="3">
    <location>
        <begin position="409"/>
        <end position="416"/>
    </location>
    <ligand>
        <name>ATP</name>
        <dbReference type="ChEBI" id="CHEBI:30616"/>
    </ligand>
</feature>
<keyword evidence="5" id="KW-0812">Transmembrane</keyword>
<dbReference type="Gene3D" id="3.40.50.300">
    <property type="entry name" value="P-loop containing nucleotide triphosphate hydrolases"/>
    <property type="match status" value="1"/>
</dbReference>